<dbReference type="Gene3D" id="3.90.1210.10">
    <property type="entry name" value="Antifreeze-like/N-acetylneuraminic acid synthase C-terminal domain"/>
    <property type="match status" value="1"/>
</dbReference>
<dbReference type="InterPro" id="IPR017592">
    <property type="entry name" value="Pilus_assmbl_Flp-typ_CpaB"/>
</dbReference>
<gene>
    <name evidence="2" type="ORF">FAK_07350</name>
</gene>
<dbReference type="Pfam" id="PF16976">
    <property type="entry name" value="RcpC"/>
    <property type="match status" value="1"/>
</dbReference>
<protein>
    <submittedName>
        <fullName evidence="2">Flp pilus assembly protein CpaB</fullName>
    </submittedName>
</protein>
<evidence type="ECO:0000313" key="2">
    <source>
        <dbReference type="EMBL" id="BEQ13669.1"/>
    </source>
</evidence>
<dbReference type="SMART" id="SM00858">
    <property type="entry name" value="SAF"/>
    <property type="match status" value="1"/>
</dbReference>
<dbReference type="Pfam" id="PF08666">
    <property type="entry name" value="SAF"/>
    <property type="match status" value="1"/>
</dbReference>
<dbReference type="AlphaFoldDB" id="A0AAU9EGI2"/>
<accession>A0AAU9EGI2</accession>
<dbReference type="KEGG" id="dmp:FAK_07350"/>
<organism evidence="2 3">
    <name type="scientific">Desulfoferula mesophila</name>
    <dbReference type="NCBI Taxonomy" id="3058419"/>
    <lineage>
        <taxon>Bacteria</taxon>
        <taxon>Pseudomonadati</taxon>
        <taxon>Thermodesulfobacteriota</taxon>
        <taxon>Desulfarculia</taxon>
        <taxon>Desulfarculales</taxon>
        <taxon>Desulfarculaceae</taxon>
        <taxon>Desulfoferula</taxon>
    </lineage>
</organism>
<dbReference type="Proteomes" id="UP001366166">
    <property type="component" value="Chromosome"/>
</dbReference>
<dbReference type="InterPro" id="IPR031571">
    <property type="entry name" value="RcpC_dom"/>
</dbReference>
<dbReference type="CDD" id="cd11614">
    <property type="entry name" value="SAF_CpaB_FlgA_like"/>
    <property type="match status" value="1"/>
</dbReference>
<dbReference type="NCBIfam" id="TIGR03177">
    <property type="entry name" value="pilus_cpaB"/>
    <property type="match status" value="1"/>
</dbReference>
<name>A0AAU9EGI2_9BACT</name>
<evidence type="ECO:0000259" key="1">
    <source>
        <dbReference type="SMART" id="SM00858"/>
    </source>
</evidence>
<evidence type="ECO:0000313" key="3">
    <source>
        <dbReference type="Proteomes" id="UP001366166"/>
    </source>
</evidence>
<dbReference type="RefSeq" id="WP_338605420.1">
    <property type="nucleotide sequence ID" value="NZ_AP028679.1"/>
</dbReference>
<dbReference type="InterPro" id="IPR013974">
    <property type="entry name" value="SAF"/>
</dbReference>
<dbReference type="EMBL" id="AP028679">
    <property type="protein sequence ID" value="BEQ13669.1"/>
    <property type="molecule type" value="Genomic_DNA"/>
</dbReference>
<reference evidence="3" key="1">
    <citation type="journal article" date="2023" name="Arch. Microbiol.">
        <title>Desulfoferula mesophilus gen. nov. sp. nov., a mesophilic sulfate-reducing bacterium isolated from a brackish lake sediment.</title>
        <authorList>
            <person name="Watanabe T."/>
            <person name="Yabe T."/>
            <person name="Tsuji J.M."/>
            <person name="Fukui M."/>
        </authorList>
    </citation>
    <scope>NUCLEOTIDE SEQUENCE [LARGE SCALE GENOMIC DNA]</scope>
    <source>
        <strain evidence="3">12FAK</strain>
    </source>
</reference>
<proteinExistence type="predicted"/>
<feature type="domain" description="SAF" evidence="1">
    <location>
        <begin position="43"/>
        <end position="105"/>
    </location>
</feature>
<keyword evidence="3" id="KW-1185">Reference proteome</keyword>
<sequence length="285" mass="31157">MNKMRRYLFLVLAIFLAGIAAWLSYGWLQKKMQVATPQRQQTVKVVVARQRVDPGHVLSSEDLTTQEWPANIVPKGSYLKPEEVVGRVTAATLTPDEVITNSKVRPEGIAGGLSAVLSNGQRAMTVRVDDVVGVGGFVNPGDHVDVLTTIARGESYANNPLTRIVLQNIKVLTTGERLQVSEKKIPGKSPTVSKARVVTLEVTPKQAEILALAAQEGVLILALRAQTDQEVMATRGTRLSKLTQGVGEGESQGNGQKVTKDMAYTSEYRIELIKGQKHVYQKFDR</sequence>